<dbReference type="InterPro" id="IPR033469">
    <property type="entry name" value="CYTH-like_dom_sf"/>
</dbReference>
<evidence type="ECO:0000313" key="2">
    <source>
        <dbReference type="EMBL" id="KAB2337714.1"/>
    </source>
</evidence>
<accession>A0A6L3V8G3</accession>
<dbReference type="Proteomes" id="UP000481030">
    <property type="component" value="Unassembled WGS sequence"/>
</dbReference>
<dbReference type="SUPFAM" id="SSF55154">
    <property type="entry name" value="CYTH-like phosphatases"/>
    <property type="match status" value="1"/>
</dbReference>
<dbReference type="RefSeq" id="WP_151534413.1">
    <property type="nucleotide sequence ID" value="NZ_WBOS01000002.1"/>
</dbReference>
<reference evidence="2 3" key="1">
    <citation type="journal article" date="2016" name="Antonie Van Leeuwenhoek">
        <title>Bacillus depressus sp. nov., isolated from soil of a sunflower field.</title>
        <authorList>
            <person name="Wei X."/>
            <person name="Xin D."/>
            <person name="Xin Y."/>
            <person name="Zhang H."/>
            <person name="Wang T."/>
            <person name="Zhang J."/>
        </authorList>
    </citation>
    <scope>NUCLEOTIDE SEQUENCE [LARGE SCALE GENOMIC DNA]</scope>
    <source>
        <strain evidence="2 3">BZ1</strain>
    </source>
</reference>
<proteinExistence type="predicted"/>
<dbReference type="AlphaFoldDB" id="A0A6L3V8G3"/>
<keyword evidence="3" id="KW-1185">Reference proteome</keyword>
<dbReference type="SMART" id="SM01118">
    <property type="entry name" value="CYTH"/>
    <property type="match status" value="1"/>
</dbReference>
<comment type="caution">
    <text evidence="2">The sequence shown here is derived from an EMBL/GenBank/DDBJ whole genome shotgun (WGS) entry which is preliminary data.</text>
</comment>
<gene>
    <name evidence="2" type="ORF">F7731_06295</name>
</gene>
<dbReference type="PIRSF" id="PIRSF012526">
    <property type="entry name" value="CYTH_UCP012526"/>
    <property type="match status" value="1"/>
</dbReference>
<dbReference type="OrthoDB" id="384378at2"/>
<dbReference type="CDD" id="cd07762">
    <property type="entry name" value="CYTH-like_Pase_1"/>
    <property type="match status" value="1"/>
</dbReference>
<sequence>MKSLTQNIEIELKNILTKQEFNQVKNYFQFHDSDFFKQENHYFDTNDFALKKAGSALRIRQKNNAYELTLKQPYKDGLLETNETIDENTAENMFKTGVIAVDSIRTLVEEMNIDPQLMQYFGSLTTFRAETTYKDGLIVLDHSHYLNKEDFELEYEVSNRQKGQEIFTSLLSKLNIPIRNTENKIKRFYNEKYKQKAHES</sequence>
<dbReference type="InterPro" id="IPR023577">
    <property type="entry name" value="CYTH_domain"/>
</dbReference>
<evidence type="ECO:0000313" key="3">
    <source>
        <dbReference type="Proteomes" id="UP000481030"/>
    </source>
</evidence>
<dbReference type="Pfam" id="PF01928">
    <property type="entry name" value="CYTH"/>
    <property type="match status" value="1"/>
</dbReference>
<organism evidence="2 3">
    <name type="scientific">Cytobacillus depressus</name>
    <dbReference type="NCBI Taxonomy" id="1602942"/>
    <lineage>
        <taxon>Bacteria</taxon>
        <taxon>Bacillati</taxon>
        <taxon>Bacillota</taxon>
        <taxon>Bacilli</taxon>
        <taxon>Bacillales</taxon>
        <taxon>Bacillaceae</taxon>
        <taxon>Cytobacillus</taxon>
    </lineage>
</organism>
<dbReference type="InterPro" id="IPR009195">
    <property type="entry name" value="Uncharacterised_YjbK"/>
</dbReference>
<dbReference type="PROSITE" id="PS51707">
    <property type="entry name" value="CYTH"/>
    <property type="match status" value="1"/>
</dbReference>
<dbReference type="Gene3D" id="2.40.320.10">
    <property type="entry name" value="Hypothetical Protein Pfu-838710-001"/>
    <property type="match status" value="1"/>
</dbReference>
<dbReference type="EMBL" id="WBOS01000002">
    <property type="protein sequence ID" value="KAB2337714.1"/>
    <property type="molecule type" value="Genomic_DNA"/>
</dbReference>
<protein>
    <submittedName>
        <fullName evidence="2">CYTH domain-containing protein</fullName>
    </submittedName>
</protein>
<name>A0A6L3V8G3_9BACI</name>
<evidence type="ECO:0000259" key="1">
    <source>
        <dbReference type="PROSITE" id="PS51707"/>
    </source>
</evidence>
<feature type="domain" description="CYTH" evidence="1">
    <location>
        <begin position="7"/>
        <end position="195"/>
    </location>
</feature>